<dbReference type="EMBL" id="SRKZ01000004">
    <property type="protein sequence ID" value="TGD79778.1"/>
    <property type="molecule type" value="Genomic_DNA"/>
</dbReference>
<name>A0A4Z0MKE4_9BACT</name>
<organism evidence="2 3">
    <name type="scientific">Hymenobacter wooponensis</name>
    <dbReference type="NCBI Taxonomy" id="1525360"/>
    <lineage>
        <taxon>Bacteria</taxon>
        <taxon>Pseudomonadati</taxon>
        <taxon>Bacteroidota</taxon>
        <taxon>Cytophagia</taxon>
        <taxon>Cytophagales</taxon>
        <taxon>Hymenobacteraceae</taxon>
        <taxon>Hymenobacter</taxon>
    </lineage>
</organism>
<gene>
    <name evidence="2" type="ORF">EU557_16330</name>
</gene>
<proteinExistence type="predicted"/>
<keyword evidence="1" id="KW-0812">Transmembrane</keyword>
<dbReference type="Proteomes" id="UP000298284">
    <property type="component" value="Unassembled WGS sequence"/>
</dbReference>
<dbReference type="OrthoDB" id="886121at2"/>
<keyword evidence="1" id="KW-0472">Membrane</keyword>
<comment type="caution">
    <text evidence="2">The sequence shown here is derived from an EMBL/GenBank/DDBJ whole genome shotgun (WGS) entry which is preliminary data.</text>
</comment>
<reference evidence="2 3" key="1">
    <citation type="submission" date="2019-04" db="EMBL/GenBank/DDBJ databases">
        <authorList>
            <person name="Feng G."/>
            <person name="Zhang J."/>
            <person name="Zhu H."/>
        </authorList>
    </citation>
    <scope>NUCLEOTIDE SEQUENCE [LARGE SCALE GENOMIC DNA]</scope>
    <source>
        <strain evidence="2 3">JCM 19491</strain>
    </source>
</reference>
<feature type="transmembrane region" description="Helical" evidence="1">
    <location>
        <begin position="6"/>
        <end position="25"/>
    </location>
</feature>
<keyword evidence="3" id="KW-1185">Reference proteome</keyword>
<dbReference type="AlphaFoldDB" id="A0A4Z0MKE4"/>
<protein>
    <submittedName>
        <fullName evidence="2">Uncharacterized protein</fullName>
    </submittedName>
</protein>
<dbReference type="RefSeq" id="WP_135531523.1">
    <property type="nucleotide sequence ID" value="NZ_SRKZ01000004.1"/>
</dbReference>
<accession>A0A4Z0MKE4</accession>
<feature type="transmembrane region" description="Helical" evidence="1">
    <location>
        <begin position="37"/>
        <end position="56"/>
    </location>
</feature>
<sequence length="76" mass="8815">MYFLDIAAWMLFPCLLSALITAYIAHMNDRSLWRWMLFGFCVPFLAIFVAMFVTYLDQKRRATQEADQAGSDRPSA</sequence>
<keyword evidence="1" id="KW-1133">Transmembrane helix</keyword>
<evidence type="ECO:0000313" key="3">
    <source>
        <dbReference type="Proteomes" id="UP000298284"/>
    </source>
</evidence>
<evidence type="ECO:0000256" key="1">
    <source>
        <dbReference type="SAM" id="Phobius"/>
    </source>
</evidence>
<evidence type="ECO:0000313" key="2">
    <source>
        <dbReference type="EMBL" id="TGD79778.1"/>
    </source>
</evidence>